<keyword evidence="3" id="KW-1185">Reference proteome</keyword>
<dbReference type="AlphaFoldDB" id="A0A372G771"/>
<reference evidence="2 3" key="1">
    <citation type="submission" date="2018-08" db="EMBL/GenBank/DDBJ databases">
        <title>Actinomadura spongicola sp. nov., isolated from marine sponge Leucetta chagosensis.</title>
        <authorList>
            <person name="Li L."/>
            <person name="Lin H.W."/>
        </authorList>
    </citation>
    <scope>NUCLEOTIDE SEQUENCE [LARGE SCALE GENOMIC DNA]</scope>
    <source>
        <strain evidence="2 3">LHW52907</strain>
    </source>
</reference>
<name>A0A372G771_9ACTN</name>
<feature type="transmembrane region" description="Helical" evidence="1">
    <location>
        <begin position="12"/>
        <end position="32"/>
    </location>
</feature>
<sequence length="139" mass="14631">MKSLTPWVPRAIFFIALIHTLYAFATMTDAWGDVLDAGLVDGIDGVPERESALWFFYAGVGFFALGSFARHAIRTTGTLPASVSIYLVFIGATMAVIDPLSGGVLVLACGIAAYLTTCSGTTPTSSTPDAERSTHISHG</sequence>
<dbReference type="RefSeq" id="WP_117404844.1">
    <property type="nucleotide sequence ID" value="NZ_QVNQ01000015.1"/>
</dbReference>
<proteinExistence type="predicted"/>
<keyword evidence="1" id="KW-0812">Transmembrane</keyword>
<protein>
    <submittedName>
        <fullName evidence="2">Uncharacterized protein</fullName>
    </submittedName>
</protein>
<dbReference type="OrthoDB" id="3830785at2"/>
<dbReference type="InterPro" id="IPR045590">
    <property type="entry name" value="DUF6463"/>
</dbReference>
<comment type="caution">
    <text evidence="2">The sequence shown here is derived from an EMBL/GenBank/DDBJ whole genome shotgun (WGS) entry which is preliminary data.</text>
</comment>
<evidence type="ECO:0000313" key="3">
    <source>
        <dbReference type="Proteomes" id="UP000262882"/>
    </source>
</evidence>
<keyword evidence="1" id="KW-1133">Transmembrane helix</keyword>
<gene>
    <name evidence="2" type="ORF">D0T12_33225</name>
</gene>
<dbReference type="Proteomes" id="UP000262882">
    <property type="component" value="Unassembled WGS sequence"/>
</dbReference>
<keyword evidence="1" id="KW-0472">Membrane</keyword>
<feature type="transmembrane region" description="Helical" evidence="1">
    <location>
        <begin position="85"/>
        <end position="115"/>
    </location>
</feature>
<organism evidence="2 3">
    <name type="scientific">Actinomadura spongiicola</name>
    <dbReference type="NCBI Taxonomy" id="2303421"/>
    <lineage>
        <taxon>Bacteria</taxon>
        <taxon>Bacillati</taxon>
        <taxon>Actinomycetota</taxon>
        <taxon>Actinomycetes</taxon>
        <taxon>Streptosporangiales</taxon>
        <taxon>Thermomonosporaceae</taxon>
        <taxon>Actinomadura</taxon>
    </lineage>
</organism>
<dbReference type="Pfam" id="PF20064">
    <property type="entry name" value="DUF6463"/>
    <property type="match status" value="1"/>
</dbReference>
<accession>A0A372G771</accession>
<evidence type="ECO:0000313" key="2">
    <source>
        <dbReference type="EMBL" id="RFS81235.1"/>
    </source>
</evidence>
<feature type="transmembrane region" description="Helical" evidence="1">
    <location>
        <begin position="52"/>
        <end position="73"/>
    </location>
</feature>
<evidence type="ECO:0000256" key="1">
    <source>
        <dbReference type="SAM" id="Phobius"/>
    </source>
</evidence>
<dbReference type="EMBL" id="QVNQ01000015">
    <property type="protein sequence ID" value="RFS81235.1"/>
    <property type="molecule type" value="Genomic_DNA"/>
</dbReference>